<dbReference type="InterPro" id="IPR013083">
    <property type="entry name" value="Znf_RING/FYVE/PHD"/>
</dbReference>
<name>A0A3Q2YPY6_HIPCM</name>
<dbReference type="PROSITE" id="PS00518">
    <property type="entry name" value="ZF_RING_1"/>
    <property type="match status" value="1"/>
</dbReference>
<dbReference type="STRING" id="109280.ENSHCOP00000019838"/>
<dbReference type="SMART" id="SM00589">
    <property type="entry name" value="PRY"/>
    <property type="match status" value="1"/>
</dbReference>
<dbReference type="SUPFAM" id="SSF57850">
    <property type="entry name" value="RING/U-box"/>
    <property type="match status" value="1"/>
</dbReference>
<dbReference type="GeneID" id="109511802"/>
<dbReference type="PANTHER" id="PTHR25465:SF31">
    <property type="entry name" value="RING-TYPE DOMAIN-CONTAINING PROTEIN"/>
    <property type="match status" value="1"/>
</dbReference>
<dbReference type="PRINTS" id="PR01407">
    <property type="entry name" value="BUTYPHLNCDUF"/>
</dbReference>
<dbReference type="PROSITE" id="PS50119">
    <property type="entry name" value="ZF_BBOX"/>
    <property type="match status" value="1"/>
</dbReference>
<evidence type="ECO:0000259" key="9">
    <source>
        <dbReference type="PROSITE" id="PS50119"/>
    </source>
</evidence>
<dbReference type="InterPro" id="IPR000315">
    <property type="entry name" value="Znf_B-box"/>
</dbReference>
<proteinExistence type="predicted"/>
<organism evidence="11 12">
    <name type="scientific">Hippocampus comes</name>
    <name type="common">Tiger tail seahorse</name>
    <dbReference type="NCBI Taxonomy" id="109280"/>
    <lineage>
        <taxon>Eukaryota</taxon>
        <taxon>Metazoa</taxon>
        <taxon>Chordata</taxon>
        <taxon>Craniata</taxon>
        <taxon>Vertebrata</taxon>
        <taxon>Euteleostomi</taxon>
        <taxon>Actinopterygii</taxon>
        <taxon>Neopterygii</taxon>
        <taxon>Teleostei</taxon>
        <taxon>Neoteleostei</taxon>
        <taxon>Acanthomorphata</taxon>
        <taxon>Syngnathiaria</taxon>
        <taxon>Syngnathiformes</taxon>
        <taxon>Syngnathoidei</taxon>
        <taxon>Syngnathidae</taxon>
        <taxon>Hippocampus</taxon>
    </lineage>
</organism>
<dbReference type="PROSITE" id="PS50089">
    <property type="entry name" value="ZF_RING_2"/>
    <property type="match status" value="1"/>
</dbReference>
<dbReference type="SUPFAM" id="SSF49899">
    <property type="entry name" value="Concanavalin A-like lectins/glucanases"/>
    <property type="match status" value="1"/>
</dbReference>
<dbReference type="InterPro" id="IPR017907">
    <property type="entry name" value="Znf_RING_CS"/>
</dbReference>
<dbReference type="PANTHER" id="PTHR25465">
    <property type="entry name" value="B-BOX DOMAIN CONTAINING"/>
    <property type="match status" value="1"/>
</dbReference>
<dbReference type="SUPFAM" id="SSF57845">
    <property type="entry name" value="B-box zinc-binding domain"/>
    <property type="match status" value="1"/>
</dbReference>
<dbReference type="GO" id="GO:0045087">
    <property type="term" value="P:innate immune response"/>
    <property type="evidence" value="ECO:0007669"/>
    <property type="project" value="UniProtKB-KW"/>
</dbReference>
<evidence type="ECO:0000259" key="10">
    <source>
        <dbReference type="PROSITE" id="PS50188"/>
    </source>
</evidence>
<reference evidence="11" key="1">
    <citation type="submission" date="2025-08" db="UniProtKB">
        <authorList>
            <consortium name="Ensembl"/>
        </authorList>
    </citation>
    <scope>IDENTIFICATION</scope>
</reference>
<feature type="domain" description="B30.2/SPRY" evidence="10">
    <location>
        <begin position="304"/>
        <end position="499"/>
    </location>
</feature>
<dbReference type="Gene3D" id="3.30.40.10">
    <property type="entry name" value="Zinc/RING finger domain, C3HC4 (zinc finger)"/>
    <property type="match status" value="1"/>
</dbReference>
<dbReference type="InterPro" id="IPR043136">
    <property type="entry name" value="B30.2/SPRY_sf"/>
</dbReference>
<sequence>MSFSMREELSCPICLQLYLDPVVLPCGHNYCQVCIMQTIDNADKTLQCPECRLEFQGVQSLQKNFKLSSIINGYIASTSTLDTKVENQPKADELYEYPVVAESQTGKECDIHHCPLVYFCSTDMALLCSKCFVEGLHHNHDLLTFSVAEGEMRHALEVRSKVVSNRLKMTDFLVEKVKEQQGLSEAVGDKLVKKAVTTVEVMARLVEGYRERLQQLLDEEQSQRRNSWHAGVGALEEQQKLLMDAQQSATEALNMTDSCSFINRFVLIEEKVRKAATVSISCNIPTKAPLNTKQMQEGLRSEAFRAEISRLAEFLCILFNPLELTFNSCTAHPNLQLSNDLRTAKYSDTRQPHVEHKERFTSAPQVMCNQGFSSGEHVWVVEVGPESMWSLGVCYKTIPRRGDHSRLGHNSVSWRLQWKNGKLTVCKSSSNVVLREMKQQPLKIEVALDYEGGTLMFHNIKGQREHLYTFKVAFKDTVYPAFSIQSNTPGSWITLQCGL</sequence>
<dbReference type="RefSeq" id="XP_019718694.1">
    <property type="nucleotide sequence ID" value="XM_019863135.1"/>
</dbReference>
<feature type="domain" description="RING-type" evidence="8">
    <location>
        <begin position="11"/>
        <end position="52"/>
    </location>
</feature>
<dbReference type="InterPro" id="IPR051051">
    <property type="entry name" value="E3_ubiq-ligase_TRIM/RNF"/>
</dbReference>
<evidence type="ECO:0000256" key="3">
    <source>
        <dbReference type="ARBA" id="ARBA00022771"/>
    </source>
</evidence>
<feature type="coiled-coil region" evidence="7">
    <location>
        <begin position="199"/>
        <end position="255"/>
    </location>
</feature>
<keyword evidence="2" id="KW-0479">Metal-binding</keyword>
<evidence type="ECO:0000256" key="6">
    <source>
        <dbReference type="PROSITE-ProRule" id="PRU00024"/>
    </source>
</evidence>
<dbReference type="AlphaFoldDB" id="A0A3Q2YPY6"/>
<dbReference type="InterPro" id="IPR003877">
    <property type="entry name" value="SPRY_dom"/>
</dbReference>
<dbReference type="SMART" id="SM00449">
    <property type="entry name" value="SPRY"/>
    <property type="match status" value="1"/>
</dbReference>
<keyword evidence="5" id="KW-0391">Immunity</keyword>
<dbReference type="Gene3D" id="2.60.120.920">
    <property type="match status" value="1"/>
</dbReference>
<evidence type="ECO:0000256" key="2">
    <source>
        <dbReference type="ARBA" id="ARBA00022723"/>
    </source>
</evidence>
<dbReference type="KEGG" id="hcq:109511802"/>
<dbReference type="InterPro" id="IPR027370">
    <property type="entry name" value="Znf-RING_euk"/>
</dbReference>
<reference evidence="11" key="2">
    <citation type="submission" date="2025-09" db="UniProtKB">
        <authorList>
            <consortium name="Ensembl"/>
        </authorList>
    </citation>
    <scope>IDENTIFICATION</scope>
</reference>
<dbReference type="InterPro" id="IPR013320">
    <property type="entry name" value="ConA-like_dom_sf"/>
</dbReference>
<dbReference type="OMA" id="RKSWQLG"/>
<evidence type="ECO:0000256" key="1">
    <source>
        <dbReference type="ARBA" id="ARBA00022588"/>
    </source>
</evidence>
<dbReference type="Ensembl" id="ENSHCOT00000007711.1">
    <property type="protein sequence ID" value="ENSHCOP00000019838.1"/>
    <property type="gene ID" value="ENSHCOG00000005424.1"/>
</dbReference>
<dbReference type="InterPro" id="IPR001870">
    <property type="entry name" value="B30.2/SPRY"/>
</dbReference>
<keyword evidence="12" id="KW-1185">Reference proteome</keyword>
<feature type="domain" description="B box-type" evidence="9">
    <location>
        <begin position="104"/>
        <end position="145"/>
    </location>
</feature>
<dbReference type="Pfam" id="PF13765">
    <property type="entry name" value="PRY"/>
    <property type="match status" value="1"/>
</dbReference>
<keyword evidence="1" id="KW-0399">Innate immunity</keyword>
<dbReference type="SMART" id="SM00184">
    <property type="entry name" value="RING"/>
    <property type="match status" value="1"/>
</dbReference>
<protein>
    <submittedName>
        <fullName evidence="11">E3 ubiquitin/ISG15 ligase TRIM25-like</fullName>
    </submittedName>
</protein>
<dbReference type="Pfam" id="PF00643">
    <property type="entry name" value="zf-B_box"/>
    <property type="match status" value="1"/>
</dbReference>
<keyword evidence="7" id="KW-0175">Coiled coil</keyword>
<keyword evidence="4" id="KW-0862">Zinc</keyword>
<dbReference type="InterPro" id="IPR006574">
    <property type="entry name" value="PRY"/>
</dbReference>
<dbReference type="InterPro" id="IPR001841">
    <property type="entry name" value="Znf_RING"/>
</dbReference>
<dbReference type="OrthoDB" id="6270329at2759"/>
<evidence type="ECO:0000259" key="8">
    <source>
        <dbReference type="PROSITE" id="PS50089"/>
    </source>
</evidence>
<dbReference type="GO" id="GO:0005737">
    <property type="term" value="C:cytoplasm"/>
    <property type="evidence" value="ECO:0007669"/>
    <property type="project" value="UniProtKB-ARBA"/>
</dbReference>
<evidence type="ECO:0000256" key="7">
    <source>
        <dbReference type="SAM" id="Coils"/>
    </source>
</evidence>
<dbReference type="Pfam" id="PF13445">
    <property type="entry name" value="zf-RING_UBOX"/>
    <property type="match status" value="1"/>
</dbReference>
<dbReference type="Gene3D" id="3.30.160.60">
    <property type="entry name" value="Classic Zinc Finger"/>
    <property type="match status" value="1"/>
</dbReference>
<evidence type="ECO:0000313" key="11">
    <source>
        <dbReference type="Ensembl" id="ENSHCOP00000019838.1"/>
    </source>
</evidence>
<dbReference type="GeneTree" id="ENSGT00940000167073"/>
<dbReference type="GO" id="GO:0008270">
    <property type="term" value="F:zinc ion binding"/>
    <property type="evidence" value="ECO:0007669"/>
    <property type="project" value="UniProtKB-KW"/>
</dbReference>
<dbReference type="Pfam" id="PF00622">
    <property type="entry name" value="SPRY"/>
    <property type="match status" value="1"/>
</dbReference>
<dbReference type="PROSITE" id="PS50188">
    <property type="entry name" value="B302_SPRY"/>
    <property type="match status" value="1"/>
</dbReference>
<dbReference type="InterPro" id="IPR003879">
    <property type="entry name" value="Butyrophylin_SPRY"/>
</dbReference>
<evidence type="ECO:0000256" key="5">
    <source>
        <dbReference type="ARBA" id="ARBA00022859"/>
    </source>
</evidence>
<evidence type="ECO:0000313" key="12">
    <source>
        <dbReference type="Proteomes" id="UP000264820"/>
    </source>
</evidence>
<evidence type="ECO:0000256" key="4">
    <source>
        <dbReference type="ARBA" id="ARBA00022833"/>
    </source>
</evidence>
<keyword evidence="3 6" id="KW-0863">Zinc-finger</keyword>
<accession>A0A3Q2YPY6</accession>
<dbReference type="Proteomes" id="UP000264820">
    <property type="component" value="Unplaced"/>
</dbReference>